<dbReference type="AlphaFoldDB" id="N1QZQ3"/>
<keyword evidence="4 8" id="KW-0548">Nucleotidyltransferase</keyword>
<evidence type="ECO:0000256" key="9">
    <source>
        <dbReference type="SAM" id="MobiDB-lite"/>
    </source>
</evidence>
<evidence type="ECO:0000259" key="12">
    <source>
        <dbReference type="Pfam" id="PF26253"/>
    </source>
</evidence>
<organism evidence="13">
    <name type="scientific">Aegilops tauschii</name>
    <name type="common">Tausch's goatgrass</name>
    <name type="synonym">Aegilops squarrosa</name>
    <dbReference type="NCBI Taxonomy" id="37682"/>
    <lineage>
        <taxon>Eukaryota</taxon>
        <taxon>Viridiplantae</taxon>
        <taxon>Streptophyta</taxon>
        <taxon>Embryophyta</taxon>
        <taxon>Tracheophyta</taxon>
        <taxon>Spermatophyta</taxon>
        <taxon>Magnoliopsida</taxon>
        <taxon>Liliopsida</taxon>
        <taxon>Poales</taxon>
        <taxon>Poaceae</taxon>
        <taxon>BOP clade</taxon>
        <taxon>Pooideae</taxon>
        <taxon>Triticodae</taxon>
        <taxon>Triticeae</taxon>
        <taxon>Triticinae</taxon>
        <taxon>Aegilops</taxon>
    </lineage>
</organism>
<accession>N1QZQ3</accession>
<dbReference type="Pfam" id="PF05183">
    <property type="entry name" value="RdRP"/>
    <property type="match status" value="1"/>
</dbReference>
<dbReference type="PANTHER" id="PTHR23079:SF18">
    <property type="entry name" value="RNA-DEPENDENT RNA POLYMERASE 6"/>
    <property type="match status" value="1"/>
</dbReference>
<dbReference type="GO" id="GO:0030422">
    <property type="term" value="P:siRNA processing"/>
    <property type="evidence" value="ECO:0007669"/>
    <property type="project" value="TreeGrafter"/>
</dbReference>
<dbReference type="InterPro" id="IPR058752">
    <property type="entry name" value="RDRP_C_head"/>
</dbReference>
<evidence type="ECO:0000256" key="3">
    <source>
        <dbReference type="ARBA" id="ARBA00022679"/>
    </source>
</evidence>
<evidence type="ECO:0000259" key="11">
    <source>
        <dbReference type="Pfam" id="PF26252"/>
    </source>
</evidence>
<evidence type="ECO:0000256" key="4">
    <source>
        <dbReference type="ARBA" id="ARBA00022695"/>
    </source>
</evidence>
<protein>
    <recommendedName>
        <fullName evidence="8">RNA-dependent RNA polymerase</fullName>
        <ecNumber evidence="8">2.7.7.48</ecNumber>
    </recommendedName>
</protein>
<evidence type="ECO:0000256" key="1">
    <source>
        <dbReference type="ARBA" id="ARBA00005762"/>
    </source>
</evidence>
<sequence>MLMVTDFWGVETCGACPRLVRLRQDYGAELIQGDVHTKLGVNGAQGWTDHVSWIHVEGGADCGATTSGDAASRAHGLRRAPTPTSSFQQRWRSLMRRRRPTSERPRTRSSTSRTRRRCAARSTPRRDPSFQYVLELPVMQEPMPRLNVRAELPVMQEPMQQQQLFFCVQKAEGLTFPVLFLVNALVHKGIINQHQLTPEFLGLLRERDDHDNVAALKDFWGDKLPVFDACQRLTKALDRVSPKLLRCGKDRSHNNTVEELMSHSFKQKTTVHMRVRTFMTSGFHMCGRKYSLLAFSPNQLRDRSAWFFAEDGNTTVESIRQWMGRFTCRNVAKHAARMGQCFSSSYATVTVQPHEVNENLEDIERNGYTFSDGIGKIVPELAMEVAQRLQLTADSPPSAYQIRFGGYKGVIAVWQGESDDGIRLYLRPSMKKFDSDHKESMVGNLEKILTDSDTAFEITRRSCSPENANTSALMLSAGFGPGTEPHLRAMLLAIRSAQLHDLLEKTRIFVPKGRWLIGCLDELGILKYGQCFIRASAPLLDPCLVKRGAKIIVGTVVVAKNPCYHPGDVRILEAVDVPELRHMVDCLVFPQNGERPHPDEASGSDLDGDIYFVTWDDKLISPSKKSWKPMDYSPPEVKLLPREVSQHDTVGFFLENMANLWRCHHIFDQKSTDFLIKEDSKSYKSEKILGRLYRSIQEASGGNWDSNEAWTLHDLPYDSDLEVAGASDFLASAWQCKCSYDRQLNSLLNQYGVRTEAELVTGHIWSLPRNNSRKLVDVKDRLKNAYNAFQKEYRSVFESITLDEVEISDDDEKNQLYEMKASAWYQVTYHPKWTEKSRALLDPDDEEGPDKLESLPQFPYFLSACNTQHIVFRVKISAMGSLPETFNQRTFCREPTLGDLANSLPKSKWVLGRKNALDRPNCGGRCHMAHVFAESRRAELGEARQA</sequence>
<feature type="compositionally biased region" description="Polar residues" evidence="9">
    <location>
        <begin position="82"/>
        <end position="91"/>
    </location>
</feature>
<evidence type="ECO:0000256" key="7">
    <source>
        <dbReference type="ARBA" id="ARBA00048744"/>
    </source>
</evidence>
<comment type="catalytic activity">
    <reaction evidence="7 8">
        <text>RNA(n) + a ribonucleoside 5'-triphosphate = RNA(n+1) + diphosphate</text>
        <dbReference type="Rhea" id="RHEA:21248"/>
        <dbReference type="Rhea" id="RHEA-COMP:14527"/>
        <dbReference type="Rhea" id="RHEA-COMP:17342"/>
        <dbReference type="ChEBI" id="CHEBI:33019"/>
        <dbReference type="ChEBI" id="CHEBI:61557"/>
        <dbReference type="ChEBI" id="CHEBI:140395"/>
        <dbReference type="EC" id="2.7.7.48"/>
    </reaction>
</comment>
<dbReference type="Pfam" id="PF26252">
    <property type="entry name" value="RdRP_helical"/>
    <property type="match status" value="1"/>
</dbReference>
<comment type="similarity">
    <text evidence="1 8">Belongs to the RdRP family.</text>
</comment>
<dbReference type="GO" id="GO:0031380">
    <property type="term" value="C:nuclear RNA-directed RNA polymerase complex"/>
    <property type="evidence" value="ECO:0007669"/>
    <property type="project" value="TreeGrafter"/>
</dbReference>
<keyword evidence="5 8" id="KW-0694">RNA-binding</keyword>
<keyword evidence="3 8" id="KW-0808">Transferase</keyword>
<feature type="domain" description="RDRP helical" evidence="11">
    <location>
        <begin position="164"/>
        <end position="243"/>
    </location>
</feature>
<keyword evidence="2 8" id="KW-0696">RNA-directed RNA polymerase</keyword>
<evidence type="ECO:0000259" key="10">
    <source>
        <dbReference type="Pfam" id="PF05183"/>
    </source>
</evidence>
<dbReference type="InterPro" id="IPR057596">
    <property type="entry name" value="RDRP_core"/>
</dbReference>
<dbReference type="PANTHER" id="PTHR23079">
    <property type="entry name" value="RNA-DEPENDENT RNA POLYMERASE"/>
    <property type="match status" value="1"/>
</dbReference>
<name>N1QZQ3_AEGTA</name>
<dbReference type="InterPro" id="IPR007855">
    <property type="entry name" value="RDRP"/>
</dbReference>
<evidence type="ECO:0000313" key="13">
    <source>
        <dbReference type="EnsemblPlants" id="EMT17690"/>
    </source>
</evidence>
<proteinExistence type="inferred from homology"/>
<evidence type="ECO:0000256" key="2">
    <source>
        <dbReference type="ARBA" id="ARBA00022484"/>
    </source>
</evidence>
<reference evidence="13" key="1">
    <citation type="submission" date="2015-06" db="UniProtKB">
        <authorList>
            <consortium name="EnsemblPlants"/>
        </authorList>
    </citation>
    <scope>IDENTIFICATION</scope>
</reference>
<comment type="function">
    <text evidence="8">Probably involved in the RNA silencing pathway and required for the generation of small interfering RNAs (siRNAs).</text>
</comment>
<dbReference type="EC" id="2.7.7.48" evidence="8"/>
<feature type="region of interest" description="Disordered" evidence="9">
    <location>
        <begin position="64"/>
        <end position="126"/>
    </location>
</feature>
<dbReference type="EnsemblPlants" id="EMT17690">
    <property type="protein sequence ID" value="EMT17690"/>
    <property type="gene ID" value="F775_12225"/>
</dbReference>
<evidence type="ECO:0000256" key="5">
    <source>
        <dbReference type="ARBA" id="ARBA00022884"/>
    </source>
</evidence>
<evidence type="ECO:0000256" key="6">
    <source>
        <dbReference type="ARBA" id="ARBA00023158"/>
    </source>
</evidence>
<dbReference type="GO" id="GO:0003968">
    <property type="term" value="F:RNA-directed RNA polymerase activity"/>
    <property type="evidence" value="ECO:0007669"/>
    <property type="project" value="UniProtKB-KW"/>
</dbReference>
<dbReference type="Pfam" id="PF26253">
    <property type="entry name" value="RdRP_head"/>
    <property type="match status" value="1"/>
</dbReference>
<dbReference type="InterPro" id="IPR058751">
    <property type="entry name" value="RDRP_helical"/>
</dbReference>
<keyword evidence="6 8" id="KW-0943">RNA-mediated gene silencing</keyword>
<evidence type="ECO:0000256" key="8">
    <source>
        <dbReference type="RuleBase" id="RU363098"/>
    </source>
</evidence>
<dbReference type="ExpressionAtlas" id="N1QZQ3">
    <property type="expression patterns" value="baseline"/>
</dbReference>
<dbReference type="GO" id="GO:0003723">
    <property type="term" value="F:RNA binding"/>
    <property type="evidence" value="ECO:0007669"/>
    <property type="project" value="UniProtKB-KW"/>
</dbReference>
<feature type="domain" description="RDRP C-terminal head" evidence="12">
    <location>
        <begin position="716"/>
        <end position="839"/>
    </location>
</feature>
<feature type="domain" description="RDRP core" evidence="10">
    <location>
        <begin position="439"/>
        <end position="659"/>
    </location>
</feature>